<dbReference type="AlphaFoldDB" id="A0A345P7F3"/>
<comment type="catalytic activity">
    <reaction evidence="1">
        <text>Hydrolysis of alkylated DNA, releasing 3-methyladenine, 3-methylguanine, 7-methylguanine and 7-methyladenine.</text>
        <dbReference type="EC" id="3.2.2.21"/>
    </reaction>
</comment>
<feature type="domain" description="HhH-GPD" evidence="6">
    <location>
        <begin position="54"/>
        <end position="209"/>
    </location>
</feature>
<evidence type="ECO:0000256" key="5">
    <source>
        <dbReference type="ARBA" id="ARBA00023204"/>
    </source>
</evidence>
<organism evidence="7 8">
    <name type="scientific">Aquirhabdus parva</name>
    <dbReference type="NCBI Taxonomy" id="2283318"/>
    <lineage>
        <taxon>Bacteria</taxon>
        <taxon>Pseudomonadati</taxon>
        <taxon>Pseudomonadota</taxon>
        <taxon>Gammaproteobacteria</taxon>
        <taxon>Moraxellales</taxon>
        <taxon>Moraxellaceae</taxon>
        <taxon>Aquirhabdus</taxon>
    </lineage>
</organism>
<dbReference type="FunFam" id="1.10.340.30:FF:000004">
    <property type="entry name" value="DNA-3-methyladenine glycosylase II"/>
    <property type="match status" value="1"/>
</dbReference>
<dbReference type="GO" id="GO:0006307">
    <property type="term" value="P:DNA alkylation repair"/>
    <property type="evidence" value="ECO:0007669"/>
    <property type="project" value="TreeGrafter"/>
</dbReference>
<name>A0A345P7F3_9GAMM</name>
<keyword evidence="8" id="KW-1185">Reference proteome</keyword>
<gene>
    <name evidence="7" type="ORF">HYN46_10400</name>
</gene>
<dbReference type="EMBL" id="CP031222">
    <property type="protein sequence ID" value="AXI03212.1"/>
    <property type="molecule type" value="Genomic_DNA"/>
</dbReference>
<dbReference type="RefSeq" id="WP_114899321.1">
    <property type="nucleotide sequence ID" value="NZ_CP031222.1"/>
</dbReference>
<keyword evidence="4" id="KW-0227">DNA damage</keyword>
<dbReference type="GO" id="GO:0008725">
    <property type="term" value="F:DNA-3-methyladenine glycosylase activity"/>
    <property type="evidence" value="ECO:0007669"/>
    <property type="project" value="TreeGrafter"/>
</dbReference>
<proteinExistence type="inferred from homology"/>
<dbReference type="Proteomes" id="UP000253940">
    <property type="component" value="Chromosome"/>
</dbReference>
<dbReference type="SUPFAM" id="SSF48150">
    <property type="entry name" value="DNA-glycosylase"/>
    <property type="match status" value="1"/>
</dbReference>
<dbReference type="Gene3D" id="1.10.340.30">
    <property type="entry name" value="Hypothetical protein, domain 2"/>
    <property type="match status" value="1"/>
</dbReference>
<dbReference type="GO" id="GO:0043916">
    <property type="term" value="F:DNA-7-methylguanine glycosylase activity"/>
    <property type="evidence" value="ECO:0007669"/>
    <property type="project" value="TreeGrafter"/>
</dbReference>
<dbReference type="PANTHER" id="PTHR43003">
    <property type="entry name" value="DNA-3-METHYLADENINE GLYCOSYLASE"/>
    <property type="match status" value="1"/>
</dbReference>
<dbReference type="InterPro" id="IPR051912">
    <property type="entry name" value="Alkylbase_DNA_Glycosylase/TA"/>
</dbReference>
<dbReference type="EC" id="3.2.2.21" evidence="3"/>
<evidence type="ECO:0000313" key="8">
    <source>
        <dbReference type="Proteomes" id="UP000253940"/>
    </source>
</evidence>
<dbReference type="GO" id="GO:0032993">
    <property type="term" value="C:protein-DNA complex"/>
    <property type="evidence" value="ECO:0007669"/>
    <property type="project" value="TreeGrafter"/>
</dbReference>
<evidence type="ECO:0000259" key="6">
    <source>
        <dbReference type="SMART" id="SM00478"/>
    </source>
</evidence>
<dbReference type="InterPro" id="IPR011257">
    <property type="entry name" value="DNA_glycosylase"/>
</dbReference>
<evidence type="ECO:0000256" key="3">
    <source>
        <dbReference type="ARBA" id="ARBA00012000"/>
    </source>
</evidence>
<accession>A0A345P7F3</accession>
<dbReference type="CDD" id="cd00056">
    <property type="entry name" value="ENDO3c"/>
    <property type="match status" value="1"/>
</dbReference>
<keyword evidence="5" id="KW-0234">DNA repair</keyword>
<dbReference type="PANTHER" id="PTHR43003:SF5">
    <property type="entry name" value="DNA-3-METHYLADENINE GLYCOSYLASE"/>
    <property type="match status" value="1"/>
</dbReference>
<protein>
    <recommendedName>
        <fullName evidence="3">DNA-3-methyladenine glycosylase II</fullName>
        <ecNumber evidence="3">3.2.2.21</ecNumber>
    </recommendedName>
</protein>
<evidence type="ECO:0000256" key="1">
    <source>
        <dbReference type="ARBA" id="ARBA00000086"/>
    </source>
</evidence>
<comment type="similarity">
    <text evidence="2">Belongs to the alkylbase DNA glycosidase AlkA family.</text>
</comment>
<dbReference type="OrthoDB" id="9811249at2"/>
<dbReference type="GO" id="GO:0032131">
    <property type="term" value="F:alkylated DNA binding"/>
    <property type="evidence" value="ECO:0007669"/>
    <property type="project" value="TreeGrafter"/>
</dbReference>
<evidence type="ECO:0000256" key="4">
    <source>
        <dbReference type="ARBA" id="ARBA00022763"/>
    </source>
</evidence>
<evidence type="ECO:0000313" key="7">
    <source>
        <dbReference type="EMBL" id="AXI03212.1"/>
    </source>
</evidence>
<dbReference type="Pfam" id="PF00730">
    <property type="entry name" value="HhH-GPD"/>
    <property type="match status" value="1"/>
</dbReference>
<evidence type="ECO:0000256" key="2">
    <source>
        <dbReference type="ARBA" id="ARBA00010817"/>
    </source>
</evidence>
<dbReference type="InterPro" id="IPR003265">
    <property type="entry name" value="HhH-GPD_domain"/>
</dbReference>
<dbReference type="Gene3D" id="1.10.1670.40">
    <property type="match status" value="1"/>
</dbReference>
<dbReference type="KEGG" id="mbah:HYN46_10400"/>
<dbReference type="GO" id="GO:0006285">
    <property type="term" value="P:base-excision repair, AP site formation"/>
    <property type="evidence" value="ECO:0007669"/>
    <property type="project" value="TreeGrafter"/>
</dbReference>
<reference evidence="7 8" key="1">
    <citation type="submission" date="2018-07" db="EMBL/GenBank/DDBJ databases">
        <title>Genome sequencing of Moraxellaceae gen. HYN0046.</title>
        <authorList>
            <person name="Kim M."/>
            <person name="Yi H."/>
        </authorList>
    </citation>
    <scope>NUCLEOTIDE SEQUENCE [LARGE SCALE GENOMIC DNA]</scope>
    <source>
        <strain evidence="7 8">HYN0046</strain>
    </source>
</reference>
<sequence length="217" mass="24474">MQIHAQTDIAYSPAELFLSDIDQDWFRLIAQIGARPPLSISSAEPYQALIHAIAHQQLHGRAAEAILGRFKAMYNTDFPTAEDILNTDPLRLRECGFSATKITTIMGIAEKTIEGIVPPKALAHTLSNEELISRLTTLRGIGRWTVEIFMMHNLARPDILPVDDFGVREGWKILKALEAQPKPKELAQIGQAWSPYRSTAAWYLWRAVDRFKAQNKK</sequence>
<dbReference type="SMART" id="SM00478">
    <property type="entry name" value="ENDO3c"/>
    <property type="match status" value="1"/>
</dbReference>